<dbReference type="GO" id="GO:0048288">
    <property type="term" value="P:nuclear membrane fusion involved in karyogamy"/>
    <property type="evidence" value="ECO:0007669"/>
    <property type="project" value="InterPro"/>
</dbReference>
<keyword evidence="7 14" id="KW-0732">Signal</keyword>
<keyword evidence="12" id="KW-0539">Nucleus</keyword>
<keyword evidence="10 13" id="KW-0472">Membrane</keyword>
<dbReference type="AlphaFoldDB" id="A0A854Q6Q8"/>
<feature type="chain" id="PRO_5032855562" evidence="14">
    <location>
        <begin position="22"/>
        <end position="599"/>
    </location>
</feature>
<evidence type="ECO:0000256" key="2">
    <source>
        <dbReference type="ARBA" id="ARBA00004126"/>
    </source>
</evidence>
<keyword evidence="8" id="KW-0256">Endoplasmic reticulum</keyword>
<feature type="transmembrane region" description="Helical" evidence="13">
    <location>
        <begin position="477"/>
        <end position="502"/>
    </location>
</feature>
<dbReference type="PANTHER" id="PTHR28012">
    <property type="entry name" value="NUCLEAR FUSION PROTEIN KAR5"/>
    <property type="match status" value="1"/>
</dbReference>
<evidence type="ECO:0000256" key="8">
    <source>
        <dbReference type="ARBA" id="ARBA00022824"/>
    </source>
</evidence>
<reference evidence="15 16" key="1">
    <citation type="submission" date="2017-06" db="EMBL/GenBank/DDBJ databases">
        <title>Global population genomics of the pathogenic fungus Cryptococcus neoformans var. grubii.</title>
        <authorList>
            <person name="Cuomo C."/>
            <person name="Litvintseva A."/>
            <person name="Chen Y."/>
            <person name="Young S."/>
            <person name="Zeng Q."/>
            <person name="Chapman S."/>
            <person name="Gujja S."/>
            <person name="Saif S."/>
            <person name="Birren B."/>
        </authorList>
    </citation>
    <scope>NUCLEOTIDE SEQUENCE [LARGE SCALE GENOMIC DNA]</scope>
    <source>
        <strain evidence="15 16">Tu259-1</strain>
    </source>
</reference>
<comment type="similarity">
    <text evidence="4">Belongs to the KAR5 family.</text>
</comment>
<keyword evidence="5" id="KW-0415">Karyogamy</keyword>
<protein>
    <submittedName>
        <fullName evidence="15">Uncharacterized protein</fullName>
    </submittedName>
</protein>
<evidence type="ECO:0000256" key="10">
    <source>
        <dbReference type="ARBA" id="ARBA00023136"/>
    </source>
</evidence>
<evidence type="ECO:0000313" key="15">
    <source>
        <dbReference type="EMBL" id="OXG13620.1"/>
    </source>
</evidence>
<evidence type="ECO:0000256" key="7">
    <source>
        <dbReference type="ARBA" id="ARBA00022729"/>
    </source>
</evidence>
<dbReference type="GO" id="GO:0000742">
    <property type="term" value="P:karyogamy involved in conjugation with cellular fusion"/>
    <property type="evidence" value="ECO:0007669"/>
    <property type="project" value="InterPro"/>
</dbReference>
<keyword evidence="11" id="KW-0325">Glycoprotein</keyword>
<sequence length="599" mass="67053">MRAHIILLYFIFSICAKLVPGRAIMPSENHTLMKDLADLGLSHDELVRILGKHPSLRRSVTRSECHSHIAARLPISCGSEEDDGQVSESNRRAVAISFTLCSMQSALQPVPSECLPWWKSSEPPVKKISRIISVWSNTPPGESDRQALCLGAIHRSPQDWNSYNTFLSDATQLCHALQGQQEVARARELYANATMEKIALLRHLRKKDQDRLQHESKLEEYIEHQHTELQATSRELKTAYCKMQLAIDQYELLSTALDQSIQSLTTGKERLWENVQENIQHQTTLAGQLFAKELHQLQDILSKKLTAQLGGITDQYGVALRSQAETADSLLESLQYETQKYLSDLTAQQTAQMTALQHSWEMLAYQTSHLVGDLQNLGEGAKSLQGVLEQSRDIAISTKVSQELAATWLQAGVEQAQRISTGLNETEGRMGVVLASLEARQQQLDRSRRWSPSLFASPALISLGQGKSDFAAISCRGLLIVLDICWQVICYMVSAMACLLVISRAGIKKLFAPVLDQAIGDRLQDKERAVKVETLTEFPLSFPHTPERLPSYHSVYGSYISPKPCPRRLSGDDHPIPARARIIADEWMERSRRSCTAPL</sequence>
<dbReference type="Proteomes" id="UP000199727">
    <property type="component" value="Unassembled WGS sequence"/>
</dbReference>
<evidence type="ECO:0000256" key="11">
    <source>
        <dbReference type="ARBA" id="ARBA00023180"/>
    </source>
</evidence>
<keyword evidence="9 13" id="KW-1133">Transmembrane helix</keyword>
<comment type="subcellular location">
    <subcellularLocation>
        <location evidence="3">Endoplasmic reticulum membrane</location>
    </subcellularLocation>
    <subcellularLocation>
        <location evidence="2">Nucleus membrane</location>
    </subcellularLocation>
</comment>
<evidence type="ECO:0000256" key="6">
    <source>
        <dbReference type="ARBA" id="ARBA00022692"/>
    </source>
</evidence>
<evidence type="ECO:0000256" key="4">
    <source>
        <dbReference type="ARBA" id="ARBA00010473"/>
    </source>
</evidence>
<evidence type="ECO:0000256" key="14">
    <source>
        <dbReference type="SAM" id="SignalP"/>
    </source>
</evidence>
<gene>
    <name evidence="15" type="ORF">C361_05758</name>
</gene>
<organism evidence="15 16">
    <name type="scientific">Cryptococcus neoformans Tu259-1</name>
    <dbReference type="NCBI Taxonomy" id="1230072"/>
    <lineage>
        <taxon>Eukaryota</taxon>
        <taxon>Fungi</taxon>
        <taxon>Dikarya</taxon>
        <taxon>Basidiomycota</taxon>
        <taxon>Agaricomycotina</taxon>
        <taxon>Tremellomycetes</taxon>
        <taxon>Tremellales</taxon>
        <taxon>Cryptococcaceae</taxon>
        <taxon>Cryptococcus</taxon>
        <taxon>Cryptococcus neoformans species complex</taxon>
    </lineage>
</organism>
<dbReference type="OrthoDB" id="5311848at2759"/>
<dbReference type="EMBL" id="AMKT01000078">
    <property type="protein sequence ID" value="OXG13620.1"/>
    <property type="molecule type" value="Genomic_DNA"/>
</dbReference>
<evidence type="ECO:0000256" key="9">
    <source>
        <dbReference type="ARBA" id="ARBA00022989"/>
    </source>
</evidence>
<comment type="function">
    <text evidence="1">Required for nuclear membrane fusion during karyogamy.</text>
</comment>
<proteinExistence type="inferred from homology"/>
<dbReference type="GO" id="GO:0031965">
    <property type="term" value="C:nuclear membrane"/>
    <property type="evidence" value="ECO:0007669"/>
    <property type="project" value="UniProtKB-SubCell"/>
</dbReference>
<dbReference type="GO" id="GO:0005789">
    <property type="term" value="C:endoplasmic reticulum membrane"/>
    <property type="evidence" value="ECO:0007669"/>
    <property type="project" value="UniProtKB-SubCell"/>
</dbReference>
<name>A0A854Q6Q8_CRYNE</name>
<evidence type="ECO:0000256" key="12">
    <source>
        <dbReference type="ARBA" id="ARBA00023242"/>
    </source>
</evidence>
<evidence type="ECO:0000256" key="13">
    <source>
        <dbReference type="SAM" id="Phobius"/>
    </source>
</evidence>
<accession>A0A854Q6Q8</accession>
<comment type="caution">
    <text evidence="15">The sequence shown here is derived from an EMBL/GenBank/DDBJ whole genome shotgun (WGS) entry which is preliminary data.</text>
</comment>
<dbReference type="PANTHER" id="PTHR28012:SF1">
    <property type="entry name" value="NUCLEAR FUSION PROTEIN KAR5"/>
    <property type="match status" value="1"/>
</dbReference>
<dbReference type="InterPro" id="IPR007292">
    <property type="entry name" value="Nuclear_fusion_Kar5"/>
</dbReference>
<evidence type="ECO:0000256" key="1">
    <source>
        <dbReference type="ARBA" id="ARBA00003389"/>
    </source>
</evidence>
<keyword evidence="6 13" id="KW-0812">Transmembrane</keyword>
<evidence type="ECO:0000313" key="16">
    <source>
        <dbReference type="Proteomes" id="UP000199727"/>
    </source>
</evidence>
<feature type="signal peptide" evidence="14">
    <location>
        <begin position="1"/>
        <end position="21"/>
    </location>
</feature>
<evidence type="ECO:0000256" key="5">
    <source>
        <dbReference type="ARBA" id="ARBA00022459"/>
    </source>
</evidence>
<evidence type="ECO:0000256" key="3">
    <source>
        <dbReference type="ARBA" id="ARBA00004586"/>
    </source>
</evidence>